<feature type="transmembrane region" description="Helical" evidence="9">
    <location>
        <begin position="453"/>
        <end position="473"/>
    </location>
</feature>
<keyword evidence="6 9" id="KW-1133">Transmembrane helix</keyword>
<feature type="transmembrane region" description="Helical" evidence="9">
    <location>
        <begin position="552"/>
        <end position="572"/>
    </location>
</feature>
<comment type="caution">
    <text evidence="9">Lacks conserved residue(s) required for the propagation of feature annotation.</text>
</comment>
<dbReference type="GO" id="GO:0009678">
    <property type="term" value="F:diphosphate hydrolysis-driven proton transmembrane transporter activity"/>
    <property type="evidence" value="ECO:0007669"/>
    <property type="project" value="UniProtKB-UniRule"/>
</dbReference>
<feature type="transmembrane region" description="Helical" evidence="9">
    <location>
        <begin position="6"/>
        <end position="28"/>
    </location>
</feature>
<accession>A0A233V517</accession>
<dbReference type="GO" id="GO:0030955">
    <property type="term" value="F:potassium ion binding"/>
    <property type="evidence" value="ECO:0007669"/>
    <property type="project" value="UniProtKB-UniRule"/>
</dbReference>
<evidence type="ECO:0000256" key="8">
    <source>
        <dbReference type="ARBA" id="ARBA00023136"/>
    </source>
</evidence>
<feature type="site" description="Determinant of potassium dependence" evidence="9">
    <location>
        <position position="447"/>
    </location>
</feature>
<comment type="caution">
    <text evidence="10">The sequence shown here is derived from an EMBL/GenBank/DDBJ whole genome shotgun (WGS) entry which is preliminary data.</text>
</comment>
<keyword evidence="3 9" id="KW-0812">Transmembrane</keyword>
<dbReference type="InterPro" id="IPR004131">
    <property type="entry name" value="PPase-energised_H-pump"/>
</dbReference>
<evidence type="ECO:0000256" key="4">
    <source>
        <dbReference type="ARBA" id="ARBA00022842"/>
    </source>
</evidence>
<dbReference type="NCBIfam" id="NF001960">
    <property type="entry name" value="PRK00733.3-5"/>
    <property type="match status" value="1"/>
</dbReference>
<feature type="transmembrane region" description="Helical" evidence="9">
    <location>
        <begin position="280"/>
        <end position="300"/>
    </location>
</feature>
<feature type="transmembrane region" description="Helical" evidence="9">
    <location>
        <begin position="122"/>
        <end position="149"/>
    </location>
</feature>
<evidence type="ECO:0000256" key="7">
    <source>
        <dbReference type="ARBA" id="ARBA00023065"/>
    </source>
</evidence>
<comment type="similarity">
    <text evidence="9">Belongs to the H(+)-translocating pyrophosphatase (TC 3.A.10) family. K(+)-stimulated subfamily.</text>
</comment>
<keyword evidence="2 9" id="KW-0813">Transport</keyword>
<evidence type="ECO:0000313" key="11">
    <source>
        <dbReference type="Proteomes" id="UP000215413"/>
    </source>
</evidence>
<keyword evidence="8 9" id="KW-0472">Membrane</keyword>
<dbReference type="EC" id="7.2.3.1" evidence="9"/>
<feature type="transmembrane region" description="Helical" evidence="9">
    <location>
        <begin position="306"/>
        <end position="327"/>
    </location>
</feature>
<comment type="subcellular location">
    <subcellularLocation>
        <location evidence="9">Cell membrane</location>
        <topology evidence="9">Multi-pass membrane protein</topology>
    </subcellularLocation>
    <subcellularLocation>
        <location evidence="1">Endomembrane system</location>
        <topology evidence="1">Multi-pass membrane protein</topology>
    </subcellularLocation>
</comment>
<comment type="function">
    <text evidence="9">Sodium pump that utilizes the energy of pyrophosphate hydrolysis as the driving force for Na(+) movement across the membrane.</text>
</comment>
<comment type="subunit">
    <text evidence="9">Homodimer.</text>
</comment>
<dbReference type="AlphaFoldDB" id="A0A233V517"/>
<keyword evidence="9" id="KW-0915">Sodium</keyword>
<dbReference type="NCBIfam" id="NF001953">
    <property type="entry name" value="PRK00733.2-1"/>
    <property type="match status" value="1"/>
</dbReference>
<gene>
    <name evidence="9" type="primary">hppA</name>
    <name evidence="10" type="ORF">B9N49_03905</name>
</gene>
<evidence type="ECO:0000256" key="1">
    <source>
        <dbReference type="ARBA" id="ARBA00004127"/>
    </source>
</evidence>
<protein>
    <recommendedName>
        <fullName evidence="9">Putative K(+)-stimulated pyrophosphate-energized sodium pump</fullName>
        <ecNumber evidence="9">7.2.3.1</ecNumber>
    </recommendedName>
    <alternativeName>
        <fullName evidence="9">Membrane-bound sodium-translocating pyrophosphatase</fullName>
    </alternativeName>
    <alternativeName>
        <fullName evidence="9">Pyrophosphate-energized inorganic pyrophosphatase</fullName>
        <shortName evidence="9">Na(+)-PPase</shortName>
    </alternativeName>
</protein>
<feature type="transmembrane region" description="Helical" evidence="9">
    <location>
        <begin position="247"/>
        <end position="268"/>
    </location>
</feature>
<evidence type="ECO:0000256" key="2">
    <source>
        <dbReference type="ARBA" id="ARBA00022448"/>
    </source>
</evidence>
<dbReference type="PIRSF" id="PIRSF001265">
    <property type="entry name" value="H+-PPase"/>
    <property type="match status" value="1"/>
</dbReference>
<evidence type="ECO:0000256" key="5">
    <source>
        <dbReference type="ARBA" id="ARBA00022967"/>
    </source>
</evidence>
<dbReference type="Pfam" id="PF03030">
    <property type="entry name" value="H_PPase"/>
    <property type="match status" value="1"/>
</dbReference>
<dbReference type="GO" id="GO:0000287">
    <property type="term" value="F:magnesium ion binding"/>
    <property type="evidence" value="ECO:0007669"/>
    <property type="project" value="UniProtKB-UniRule"/>
</dbReference>
<keyword evidence="7 9" id="KW-0406">Ion transport</keyword>
<dbReference type="HAMAP" id="MF_01129">
    <property type="entry name" value="PPase_energized_pump"/>
    <property type="match status" value="1"/>
</dbReference>
<evidence type="ECO:0000256" key="9">
    <source>
        <dbReference type="HAMAP-Rule" id="MF_01129"/>
    </source>
</evidence>
<evidence type="ECO:0000313" key="10">
    <source>
        <dbReference type="EMBL" id="OXZ27480.1"/>
    </source>
</evidence>
<comment type="catalytic activity">
    <reaction evidence="9">
        <text>Na(+)(in) + diphosphate + H2O = Na(+)(out) + 2 phosphate + H(+)</text>
        <dbReference type="Rhea" id="RHEA:57884"/>
        <dbReference type="ChEBI" id="CHEBI:15377"/>
        <dbReference type="ChEBI" id="CHEBI:15378"/>
        <dbReference type="ChEBI" id="CHEBI:29101"/>
        <dbReference type="ChEBI" id="CHEBI:33019"/>
        <dbReference type="ChEBI" id="CHEBI:43474"/>
        <dbReference type="EC" id="7.2.3.1"/>
    </reaction>
</comment>
<evidence type="ECO:0000256" key="3">
    <source>
        <dbReference type="ARBA" id="ARBA00022692"/>
    </source>
</evidence>
<keyword evidence="5 9" id="KW-1278">Translocase</keyword>
<dbReference type="RefSeq" id="WP_094205604.1">
    <property type="nucleotide sequence ID" value="NZ_BAAAWC010000036.1"/>
</dbReference>
<dbReference type="EMBL" id="NDYC01000019">
    <property type="protein sequence ID" value="OXZ27480.1"/>
    <property type="molecule type" value="Genomic_DNA"/>
</dbReference>
<reference evidence="11" key="1">
    <citation type="submission" date="2017-04" db="EMBL/GenBank/DDBJ databases">
        <title>Finegoldia magna isolated from orthopedic joint implant-associated infections.</title>
        <authorList>
            <person name="Bjorklund S."/>
            <person name="Bruggemann H."/>
            <person name="Jensen A."/>
            <person name="Hellmark B."/>
            <person name="Soderquist B."/>
        </authorList>
    </citation>
    <scope>NUCLEOTIDE SEQUENCE [LARGE SCALE GENOMIC DNA]</scope>
    <source>
        <strain evidence="11">CCUG 54800</strain>
    </source>
</reference>
<feature type="transmembrane region" description="Helical" evidence="9">
    <location>
        <begin position="389"/>
        <end position="409"/>
    </location>
</feature>
<proteinExistence type="inferred from homology"/>
<keyword evidence="9" id="KW-0630">Potassium</keyword>
<feature type="transmembrane region" description="Helical" evidence="9">
    <location>
        <begin position="485"/>
        <end position="504"/>
    </location>
</feature>
<dbReference type="GO" id="GO:0006814">
    <property type="term" value="P:sodium ion transport"/>
    <property type="evidence" value="ECO:0007669"/>
    <property type="project" value="UniProtKB-UniRule"/>
</dbReference>
<dbReference type="Proteomes" id="UP000215413">
    <property type="component" value="Unassembled WGS sequence"/>
</dbReference>
<dbReference type="GO" id="GO:0012505">
    <property type="term" value="C:endomembrane system"/>
    <property type="evidence" value="ECO:0007669"/>
    <property type="project" value="UniProtKB-SubCell"/>
</dbReference>
<keyword evidence="9" id="KW-1003">Cell membrane</keyword>
<keyword evidence="4 9" id="KW-0460">Magnesium</keyword>
<comment type="cofactor">
    <cofactor evidence="9">
        <name>Mg(2+)</name>
        <dbReference type="ChEBI" id="CHEBI:18420"/>
    </cofactor>
</comment>
<dbReference type="GO" id="GO:0004427">
    <property type="term" value="F:inorganic diphosphate phosphatase activity"/>
    <property type="evidence" value="ECO:0007669"/>
    <property type="project" value="UniProtKB-UniRule"/>
</dbReference>
<feature type="transmembrane region" description="Helical" evidence="9">
    <location>
        <begin position="82"/>
        <end position="101"/>
    </location>
</feature>
<dbReference type="PANTHER" id="PTHR31998">
    <property type="entry name" value="K(+)-INSENSITIVE PYROPHOSPHATE-ENERGIZED PROTON PUMP"/>
    <property type="match status" value="1"/>
</dbReference>
<keyword evidence="9" id="KW-0739">Sodium transport</keyword>
<comment type="activity regulation">
    <text evidence="9">Requires K(+) for maximal activity.</text>
</comment>
<feature type="transmembrane region" description="Helical" evidence="9">
    <location>
        <begin position="365"/>
        <end position="383"/>
    </location>
</feature>
<sequence length="670" mass="68761">MDNMYYYLAIAAGIIALLFAAIKFSSISKKGAGNERMREISGFIHDGAMAYLSRQYKALIIFVVIVCVILGVAIDYKTAICFLAGAIFSVLAGYIGMQAATKANVRTANAAKEEGMNGALNVAFSGGAVMGMCVVGLGILGITLSYIIFQDAEVVTGFSFGASSIALFARVGGGIYTKAADVGADLVGKVEAGIPEDDPRNPAVIADNVGDNVGDVAGMGADLFESYAGSILSGITLGLLAYEEKGVSFAIATAALGVIASIIGVFTVRGGKDPQKSLNTGTIISSILAIAGSFFLSRSILGSNNAFFSVLAGILVGLIISQFTEYYTSEDKKPVQKIAEESETGSSTNIISGLATGMKSTTGPIIVIAIGIIISFFASNGATNPTEGLYGIAVAAIGMLSTCGMTIAVDAYGPIADNAGGIAEMCELPEDVRNITDKLDSVGNTTAAIGKGFAIGSAALTALALFASYTAVVGLKQIDVTSPEVVAGMFIGGMLPFLFSALTMDAVGTAANDMIVEVRRQFKEFPGIMEGTQQPDYKKCVDISTGAALRQMLVPGLLAVVCPVIMGFLLGAEALGGLLAGSLVTGVLMAIFMSNSGGAWDNAKKYIESGQHGGKGSDAHKAAVVGDTVGDPFKDTSGPSLNILIKLMTVVSLVFAPLIAQHGGVILNLF</sequence>
<dbReference type="GO" id="GO:0005886">
    <property type="term" value="C:plasma membrane"/>
    <property type="evidence" value="ECO:0007669"/>
    <property type="project" value="UniProtKB-SubCell"/>
</dbReference>
<feature type="transmembrane region" description="Helical" evidence="9">
    <location>
        <begin position="58"/>
        <end position="76"/>
    </location>
</feature>
<organism evidence="10 11">
    <name type="scientific">Finegoldia magna</name>
    <name type="common">Peptostreptococcus magnus</name>
    <dbReference type="NCBI Taxonomy" id="1260"/>
    <lineage>
        <taxon>Bacteria</taxon>
        <taxon>Bacillati</taxon>
        <taxon>Bacillota</taxon>
        <taxon>Tissierellia</taxon>
        <taxon>Tissierellales</taxon>
        <taxon>Peptoniphilaceae</taxon>
        <taxon>Finegoldia</taxon>
    </lineage>
</organism>
<dbReference type="NCBIfam" id="TIGR01104">
    <property type="entry name" value="V_PPase"/>
    <property type="match status" value="1"/>
</dbReference>
<name>A0A233V517_FINMA</name>
<evidence type="ECO:0000256" key="6">
    <source>
        <dbReference type="ARBA" id="ARBA00022989"/>
    </source>
</evidence>
<feature type="transmembrane region" description="Helical" evidence="9">
    <location>
        <begin position="578"/>
        <end position="600"/>
    </location>
</feature>
<feature type="transmembrane region" description="Helical" evidence="9">
    <location>
        <begin position="643"/>
        <end position="660"/>
    </location>
</feature>